<reference evidence="1" key="1">
    <citation type="submission" date="2020-05" db="EMBL/GenBank/DDBJ databases">
        <title>WGS assembly of Panicum virgatum.</title>
        <authorList>
            <person name="Lovell J.T."/>
            <person name="Jenkins J."/>
            <person name="Shu S."/>
            <person name="Juenger T.E."/>
            <person name="Schmutz J."/>
        </authorList>
    </citation>
    <scope>NUCLEOTIDE SEQUENCE</scope>
    <source>
        <strain evidence="1">AP13</strain>
    </source>
</reference>
<accession>A0A8T0U3W3</accession>
<organism evidence="1 2">
    <name type="scientific">Panicum virgatum</name>
    <name type="common">Blackwell switchgrass</name>
    <dbReference type="NCBI Taxonomy" id="38727"/>
    <lineage>
        <taxon>Eukaryota</taxon>
        <taxon>Viridiplantae</taxon>
        <taxon>Streptophyta</taxon>
        <taxon>Embryophyta</taxon>
        <taxon>Tracheophyta</taxon>
        <taxon>Spermatophyta</taxon>
        <taxon>Magnoliopsida</taxon>
        <taxon>Liliopsida</taxon>
        <taxon>Poales</taxon>
        <taxon>Poaceae</taxon>
        <taxon>PACMAD clade</taxon>
        <taxon>Panicoideae</taxon>
        <taxon>Panicodae</taxon>
        <taxon>Paniceae</taxon>
        <taxon>Panicinae</taxon>
        <taxon>Panicum</taxon>
        <taxon>Panicum sect. Hiantes</taxon>
    </lineage>
</organism>
<evidence type="ECO:0000313" key="2">
    <source>
        <dbReference type="Proteomes" id="UP000823388"/>
    </source>
</evidence>
<dbReference type="EMBL" id="CM029042">
    <property type="protein sequence ID" value="KAG2615504.1"/>
    <property type="molecule type" value="Genomic_DNA"/>
</dbReference>
<proteinExistence type="predicted"/>
<protein>
    <submittedName>
        <fullName evidence="1">Uncharacterized protein</fullName>
    </submittedName>
</protein>
<evidence type="ECO:0000313" key="1">
    <source>
        <dbReference type="EMBL" id="KAG2615504.1"/>
    </source>
</evidence>
<sequence length="139" mass="15451">MPVRAFQMRGSKTRNCHCRICCLHSLTAVCLLPWLVLVAIVRCYTTWTERTELDQSGSNSAIQFMKLLFSCPCSGTRSAGLKRHGGKHKVQISSTGDFETDNLFPTNTVTRRAISYSTDVSKDLSNLCPKSQMSDTGIK</sequence>
<comment type="caution">
    <text evidence="1">The sequence shown here is derived from an EMBL/GenBank/DDBJ whole genome shotgun (WGS) entry which is preliminary data.</text>
</comment>
<gene>
    <name evidence="1" type="ORF">PVAP13_3NG055470</name>
</gene>
<dbReference type="Proteomes" id="UP000823388">
    <property type="component" value="Chromosome 3N"/>
</dbReference>
<dbReference type="AlphaFoldDB" id="A0A8T0U3W3"/>
<name>A0A8T0U3W3_PANVG</name>
<keyword evidence="2" id="KW-1185">Reference proteome</keyword>